<keyword evidence="4" id="KW-1003">Cell membrane</keyword>
<gene>
    <name evidence="12" type="ORF">ABVK50_23890</name>
</gene>
<dbReference type="InterPro" id="IPR017871">
    <property type="entry name" value="ABC_transporter-like_CS"/>
</dbReference>
<evidence type="ECO:0000256" key="3">
    <source>
        <dbReference type="ARBA" id="ARBA00022448"/>
    </source>
</evidence>
<dbReference type="CDD" id="cd03215">
    <property type="entry name" value="ABC_Carb_Monos_II"/>
    <property type="match status" value="1"/>
</dbReference>
<evidence type="ECO:0000256" key="9">
    <source>
        <dbReference type="ARBA" id="ARBA00022967"/>
    </source>
</evidence>
<dbReference type="SMART" id="SM00382">
    <property type="entry name" value="AAA"/>
    <property type="match status" value="2"/>
</dbReference>
<dbReference type="Pfam" id="PF00005">
    <property type="entry name" value="ABC_tran"/>
    <property type="match status" value="2"/>
</dbReference>
<dbReference type="GO" id="GO:0016887">
    <property type="term" value="F:ATP hydrolysis activity"/>
    <property type="evidence" value="ECO:0007669"/>
    <property type="project" value="InterPro"/>
</dbReference>
<dbReference type="Gene3D" id="3.40.50.300">
    <property type="entry name" value="P-loop containing nucleotide triphosphate hydrolases"/>
    <property type="match status" value="2"/>
</dbReference>
<comment type="subcellular location">
    <subcellularLocation>
        <location evidence="1">Cell membrane</location>
        <topology evidence="1">Peripheral membrane protein</topology>
    </subcellularLocation>
</comment>
<keyword evidence="7" id="KW-0547">Nucleotide-binding</keyword>
<dbReference type="AlphaFoldDB" id="A0AAU8CQH0"/>
<dbReference type="InterPro" id="IPR027417">
    <property type="entry name" value="P-loop_NTPase"/>
</dbReference>
<protein>
    <submittedName>
        <fullName evidence="12">Sugar ABC transporter ATP-binding protein</fullName>
    </submittedName>
</protein>
<evidence type="ECO:0000259" key="11">
    <source>
        <dbReference type="PROSITE" id="PS50893"/>
    </source>
</evidence>
<dbReference type="InterPro" id="IPR003593">
    <property type="entry name" value="AAA+_ATPase"/>
</dbReference>
<name>A0AAU8CQH0_9HYPH</name>
<dbReference type="EMBL" id="CP159253">
    <property type="protein sequence ID" value="XCG48250.1"/>
    <property type="molecule type" value="Genomic_DNA"/>
</dbReference>
<dbReference type="InterPro" id="IPR003439">
    <property type="entry name" value="ABC_transporter-like_ATP-bd"/>
</dbReference>
<dbReference type="SUPFAM" id="SSF52540">
    <property type="entry name" value="P-loop containing nucleoside triphosphate hydrolases"/>
    <property type="match status" value="2"/>
</dbReference>
<dbReference type="PROSITE" id="PS50893">
    <property type="entry name" value="ABC_TRANSPORTER_2"/>
    <property type="match status" value="2"/>
</dbReference>
<evidence type="ECO:0000256" key="6">
    <source>
        <dbReference type="ARBA" id="ARBA00022737"/>
    </source>
</evidence>
<feature type="domain" description="ABC transporter" evidence="11">
    <location>
        <begin position="269"/>
        <end position="510"/>
    </location>
</feature>
<dbReference type="PANTHER" id="PTHR43790">
    <property type="entry name" value="CARBOHYDRATE TRANSPORT ATP-BINDING PROTEIN MG119-RELATED"/>
    <property type="match status" value="1"/>
</dbReference>
<dbReference type="PANTHER" id="PTHR43790:SF3">
    <property type="entry name" value="D-ALLOSE IMPORT ATP-BINDING PROTEIN ALSA-RELATED"/>
    <property type="match status" value="1"/>
</dbReference>
<comment type="similarity">
    <text evidence="2">Belongs to the ABC transporter superfamily.</text>
</comment>
<dbReference type="GO" id="GO:0005524">
    <property type="term" value="F:ATP binding"/>
    <property type="evidence" value="ECO:0007669"/>
    <property type="project" value="UniProtKB-KW"/>
</dbReference>
<organism evidence="12">
    <name type="scientific">Mesorhizobium sp. WSM2240</name>
    <dbReference type="NCBI Taxonomy" id="3228851"/>
    <lineage>
        <taxon>Bacteria</taxon>
        <taxon>Pseudomonadati</taxon>
        <taxon>Pseudomonadota</taxon>
        <taxon>Alphaproteobacteria</taxon>
        <taxon>Hyphomicrobiales</taxon>
        <taxon>Phyllobacteriaceae</taxon>
        <taxon>Mesorhizobium</taxon>
    </lineage>
</organism>
<dbReference type="CDD" id="cd03216">
    <property type="entry name" value="ABC_Carb_Monos_I"/>
    <property type="match status" value="1"/>
</dbReference>
<keyword evidence="6" id="KW-0677">Repeat</keyword>
<evidence type="ECO:0000256" key="1">
    <source>
        <dbReference type="ARBA" id="ARBA00004202"/>
    </source>
</evidence>
<evidence type="ECO:0000256" key="7">
    <source>
        <dbReference type="ARBA" id="ARBA00022741"/>
    </source>
</evidence>
<dbReference type="RefSeq" id="WP_353644217.1">
    <property type="nucleotide sequence ID" value="NZ_CP159253.1"/>
</dbReference>
<reference evidence="12" key="1">
    <citation type="submission" date="2024-06" db="EMBL/GenBank/DDBJ databases">
        <title>Mesorhizobium karijinii sp. nov., a symbiont of the iconic Swainsona formosa from arid Australia.</title>
        <authorList>
            <person name="Hill Y.J."/>
            <person name="Watkin E.L.J."/>
            <person name="O'Hara G.W."/>
            <person name="Terpolilli J."/>
            <person name="Tye M.L."/>
            <person name="Kohlmeier M.G."/>
        </authorList>
    </citation>
    <scope>NUCLEOTIDE SEQUENCE</scope>
    <source>
        <strain evidence="12">WSM2240</strain>
    </source>
</reference>
<dbReference type="FunFam" id="3.40.50.300:FF:000127">
    <property type="entry name" value="Ribose import ATP-binding protein RbsA"/>
    <property type="match status" value="1"/>
</dbReference>
<evidence type="ECO:0000256" key="10">
    <source>
        <dbReference type="ARBA" id="ARBA00023136"/>
    </source>
</evidence>
<keyword evidence="8 12" id="KW-0067">ATP-binding</keyword>
<accession>A0AAU8CQH0</accession>
<proteinExistence type="inferred from homology"/>
<dbReference type="GO" id="GO:0005886">
    <property type="term" value="C:plasma membrane"/>
    <property type="evidence" value="ECO:0007669"/>
    <property type="project" value="UniProtKB-SubCell"/>
</dbReference>
<evidence type="ECO:0000256" key="8">
    <source>
        <dbReference type="ARBA" id="ARBA00022840"/>
    </source>
</evidence>
<keyword evidence="3" id="KW-0813">Transport</keyword>
<feature type="domain" description="ABC transporter" evidence="11">
    <location>
        <begin position="17"/>
        <end position="255"/>
    </location>
</feature>
<keyword evidence="10" id="KW-0472">Membrane</keyword>
<keyword evidence="5" id="KW-0762">Sugar transport</keyword>
<evidence type="ECO:0000256" key="5">
    <source>
        <dbReference type="ARBA" id="ARBA00022597"/>
    </source>
</evidence>
<dbReference type="PROSITE" id="PS00211">
    <property type="entry name" value="ABC_TRANSPORTER_1"/>
    <property type="match status" value="1"/>
</dbReference>
<evidence type="ECO:0000256" key="4">
    <source>
        <dbReference type="ARBA" id="ARBA00022475"/>
    </source>
</evidence>
<evidence type="ECO:0000256" key="2">
    <source>
        <dbReference type="ARBA" id="ARBA00005417"/>
    </source>
</evidence>
<dbReference type="InterPro" id="IPR050107">
    <property type="entry name" value="ABC_carbohydrate_import_ATPase"/>
</dbReference>
<keyword evidence="9" id="KW-1278">Translocase</keyword>
<sequence length="517" mass="55696">MVATLTPIIGGMPHSFLALTGISKLYPGVTALDDVSLRVSPGEVIGLVGENGAGKSTLMKILGGVVEPSGGEIEIDGDRVDRLSVNGSMRAGIAFVHQELNLFDNLTAAANIFIGREPLKGGLLGLIDTEALNRQAKPLLDQLGADFGPDTRVSDLSLAQMQLVEIAKALSLKARLVIMDEPTSSLTVTETNRLLAVIGRLKAERVAVIFISHRLGEVKQIADRVAVLRDGKLVAELARSEIETGTMIRYMIGRDLKTLYRPPAAPPGSAILELADVRTSYSPEQGVSFSLRAGEILGLAGLVGSGRTELARAVFGLDPVRGGEIRIDGRKIALRSPREAIRQGIYLVPEDRKRSGLILSFRISHNISLASLKSLSRRGIVDRVTERREAEAQKKNLDIRCPDTTAEAGSLSGGNQQKVVLAKWLSLRPRVLIFDEPTRGIDVGAKNEIYRLMRELSDRGVGILMISSDMEEVIGVSDRIAVMHEGAIAGFLDRSQFTEENVLSLAVGRAAIREAAE</sequence>
<evidence type="ECO:0000313" key="12">
    <source>
        <dbReference type="EMBL" id="XCG48250.1"/>
    </source>
</evidence>